<gene>
    <name evidence="1" type="ORF">GCM10011514_46370</name>
</gene>
<protein>
    <submittedName>
        <fullName evidence="1">Uncharacterized protein</fullName>
    </submittedName>
</protein>
<evidence type="ECO:0000313" key="2">
    <source>
        <dbReference type="Proteomes" id="UP000609064"/>
    </source>
</evidence>
<dbReference type="EMBL" id="BMKK01000013">
    <property type="protein sequence ID" value="GGD77147.1"/>
    <property type="molecule type" value="Genomic_DNA"/>
</dbReference>
<sequence>MKNKPISATQKTGYQVVDDKLRAANSYLKTIDMDKLHETVRQGKKEK</sequence>
<keyword evidence="2" id="KW-1185">Reference proteome</keyword>
<reference evidence="1" key="2">
    <citation type="submission" date="2020-09" db="EMBL/GenBank/DDBJ databases">
        <authorList>
            <person name="Sun Q."/>
            <person name="Zhou Y."/>
        </authorList>
    </citation>
    <scope>NUCLEOTIDE SEQUENCE</scope>
    <source>
        <strain evidence="1">CGMCC 1.15958</strain>
    </source>
</reference>
<dbReference type="AlphaFoldDB" id="A0A917DX48"/>
<reference evidence="1" key="1">
    <citation type="journal article" date="2014" name="Int. J. Syst. Evol. Microbiol.">
        <title>Complete genome sequence of Corynebacterium casei LMG S-19264T (=DSM 44701T), isolated from a smear-ripened cheese.</title>
        <authorList>
            <consortium name="US DOE Joint Genome Institute (JGI-PGF)"/>
            <person name="Walter F."/>
            <person name="Albersmeier A."/>
            <person name="Kalinowski J."/>
            <person name="Ruckert C."/>
        </authorList>
    </citation>
    <scope>NUCLEOTIDE SEQUENCE</scope>
    <source>
        <strain evidence="1">CGMCC 1.15958</strain>
    </source>
</reference>
<name>A0A917DX48_9BACT</name>
<dbReference type="RefSeq" id="WP_188769958.1">
    <property type="nucleotide sequence ID" value="NZ_BMKK01000013.1"/>
</dbReference>
<evidence type="ECO:0000313" key="1">
    <source>
        <dbReference type="EMBL" id="GGD77147.1"/>
    </source>
</evidence>
<proteinExistence type="predicted"/>
<accession>A0A917DX48</accession>
<organism evidence="1 2">
    <name type="scientific">Emticicia aquatilis</name>
    <dbReference type="NCBI Taxonomy" id="1537369"/>
    <lineage>
        <taxon>Bacteria</taxon>
        <taxon>Pseudomonadati</taxon>
        <taxon>Bacteroidota</taxon>
        <taxon>Cytophagia</taxon>
        <taxon>Cytophagales</taxon>
        <taxon>Leadbetterellaceae</taxon>
        <taxon>Emticicia</taxon>
    </lineage>
</organism>
<comment type="caution">
    <text evidence="1">The sequence shown here is derived from an EMBL/GenBank/DDBJ whole genome shotgun (WGS) entry which is preliminary data.</text>
</comment>
<dbReference type="Proteomes" id="UP000609064">
    <property type="component" value="Unassembled WGS sequence"/>
</dbReference>